<dbReference type="PANTHER" id="PTHR47633:SF4">
    <property type="entry name" value="MYOPALLADIN ISOFORM X1"/>
    <property type="match status" value="1"/>
</dbReference>
<accession>A0A0C2BYD3</accession>
<dbReference type="Pfam" id="PF07679">
    <property type="entry name" value="I-set"/>
    <property type="match status" value="1"/>
</dbReference>
<dbReference type="Proteomes" id="UP000054047">
    <property type="component" value="Unassembled WGS sequence"/>
</dbReference>
<dbReference type="InterPro" id="IPR003599">
    <property type="entry name" value="Ig_sub"/>
</dbReference>
<dbReference type="PROSITE" id="PS50835">
    <property type="entry name" value="IG_LIKE"/>
    <property type="match status" value="1"/>
</dbReference>
<dbReference type="SMART" id="SM00409">
    <property type="entry name" value="IG"/>
    <property type="match status" value="1"/>
</dbReference>
<dbReference type="PANTHER" id="PTHR47633">
    <property type="entry name" value="IMMUNOGLOBULIN"/>
    <property type="match status" value="1"/>
</dbReference>
<name>A0A0C2BYD3_9BILA</name>
<proteinExistence type="predicted"/>
<feature type="non-terminal residue" evidence="2">
    <location>
        <position position="205"/>
    </location>
</feature>
<feature type="domain" description="Ig-like" evidence="1">
    <location>
        <begin position="20"/>
        <end position="112"/>
    </location>
</feature>
<dbReference type="AlphaFoldDB" id="A0A0C2BYD3"/>
<dbReference type="InterPro" id="IPR013783">
    <property type="entry name" value="Ig-like_fold"/>
</dbReference>
<protein>
    <submittedName>
        <fullName evidence="2">Immunoglobulin I-set domain protein</fullName>
    </submittedName>
</protein>
<dbReference type="FunFam" id="2.60.40.10:FF:000119">
    <property type="entry name" value="Sallimus, isoform P"/>
    <property type="match status" value="1"/>
</dbReference>
<dbReference type="EMBL" id="KN755701">
    <property type="protein sequence ID" value="KIH48983.1"/>
    <property type="molecule type" value="Genomic_DNA"/>
</dbReference>
<dbReference type="InterPro" id="IPR036179">
    <property type="entry name" value="Ig-like_dom_sf"/>
</dbReference>
<dbReference type="InterPro" id="IPR007110">
    <property type="entry name" value="Ig-like_dom"/>
</dbReference>
<organism evidence="2 3">
    <name type="scientific">Ancylostoma duodenale</name>
    <dbReference type="NCBI Taxonomy" id="51022"/>
    <lineage>
        <taxon>Eukaryota</taxon>
        <taxon>Metazoa</taxon>
        <taxon>Ecdysozoa</taxon>
        <taxon>Nematoda</taxon>
        <taxon>Chromadorea</taxon>
        <taxon>Rhabditida</taxon>
        <taxon>Rhabditina</taxon>
        <taxon>Rhabditomorpha</taxon>
        <taxon>Strongyloidea</taxon>
        <taxon>Ancylostomatidae</taxon>
        <taxon>Ancylostomatinae</taxon>
        <taxon>Ancylostoma</taxon>
    </lineage>
</organism>
<dbReference type="Gene3D" id="2.60.40.10">
    <property type="entry name" value="Immunoglobulins"/>
    <property type="match status" value="1"/>
</dbReference>
<dbReference type="SUPFAM" id="SSF48726">
    <property type="entry name" value="Immunoglobulin"/>
    <property type="match status" value="2"/>
</dbReference>
<evidence type="ECO:0000259" key="1">
    <source>
        <dbReference type="PROSITE" id="PS50835"/>
    </source>
</evidence>
<reference evidence="2 3" key="1">
    <citation type="submission" date="2013-12" db="EMBL/GenBank/DDBJ databases">
        <title>Draft genome of the parsitic nematode Ancylostoma duodenale.</title>
        <authorList>
            <person name="Mitreva M."/>
        </authorList>
    </citation>
    <scope>NUCLEOTIDE SEQUENCE [LARGE SCALE GENOMIC DNA]</scope>
    <source>
        <strain evidence="2 3">Zhejiang</strain>
    </source>
</reference>
<evidence type="ECO:0000313" key="2">
    <source>
        <dbReference type="EMBL" id="KIH48983.1"/>
    </source>
</evidence>
<keyword evidence="3" id="KW-1185">Reference proteome</keyword>
<sequence length="205" mass="23341">GKAETVGSIQVESLTQVDAPQIVQPLVESIDHTLEGDSVHLECRVTPINDPQLKVQWYRNGAPLPEASRFKPLYEFGFVSLDILYAYPEDNGVYELVATNDKGEARTKCQITVLPRPKLDYTSQTHGSNLDSIESHFRQHSTLPLQMTAEDMYDEAQKRPPEFKMPMQNIGVAEGEFCRFETQIVPINDPYMKVEWFKDKKPVLI</sequence>
<gene>
    <name evidence="2" type="ORF">ANCDUO_20943</name>
</gene>
<dbReference type="InterPro" id="IPR013098">
    <property type="entry name" value="Ig_I-set"/>
</dbReference>
<feature type="non-terminal residue" evidence="2">
    <location>
        <position position="1"/>
    </location>
</feature>
<dbReference type="OrthoDB" id="6612025at2759"/>
<evidence type="ECO:0000313" key="3">
    <source>
        <dbReference type="Proteomes" id="UP000054047"/>
    </source>
</evidence>